<gene>
    <name evidence="1" type="ORF">COLO4_33342</name>
</gene>
<keyword evidence="2" id="KW-1185">Reference proteome</keyword>
<reference evidence="2" key="1">
    <citation type="submission" date="2013-09" db="EMBL/GenBank/DDBJ databases">
        <title>Corchorus olitorius genome sequencing.</title>
        <authorList>
            <person name="Alam M."/>
            <person name="Haque M.S."/>
            <person name="Islam M.S."/>
            <person name="Emdad E.M."/>
            <person name="Islam M.M."/>
            <person name="Ahmed B."/>
            <person name="Halim A."/>
            <person name="Hossen Q.M.M."/>
            <person name="Hossain M.Z."/>
            <person name="Ahmed R."/>
            <person name="Khan M.M."/>
            <person name="Islam R."/>
            <person name="Rashid M.M."/>
            <person name="Khan S.A."/>
            <person name="Rahman M.S."/>
            <person name="Alam M."/>
            <person name="Yahiya A.S."/>
            <person name="Khan M.S."/>
            <person name="Azam M.S."/>
            <person name="Haque T."/>
            <person name="Lashkar M.Z.H."/>
            <person name="Akhand A.I."/>
            <person name="Morshed G."/>
            <person name="Roy S."/>
            <person name="Uddin K.S."/>
            <person name="Rabeya T."/>
            <person name="Hossain A.S."/>
            <person name="Chowdhury A."/>
            <person name="Snigdha A.R."/>
            <person name="Mortoza M.S."/>
            <person name="Matin S.A."/>
            <person name="Hoque S.M.E."/>
            <person name="Islam M.K."/>
            <person name="Roy D.K."/>
            <person name="Haider R."/>
            <person name="Moosa M.M."/>
            <person name="Elias S.M."/>
            <person name="Hasan A.M."/>
            <person name="Jahan S."/>
            <person name="Shafiuddin M."/>
            <person name="Mahmood N."/>
            <person name="Shommy N.S."/>
        </authorList>
    </citation>
    <scope>NUCLEOTIDE SEQUENCE [LARGE SCALE GENOMIC DNA]</scope>
    <source>
        <strain evidence="2">cv. O-4</strain>
    </source>
</reference>
<comment type="caution">
    <text evidence="1">The sequence shown here is derived from an EMBL/GenBank/DDBJ whole genome shotgun (WGS) entry which is preliminary data.</text>
</comment>
<dbReference type="Proteomes" id="UP000187203">
    <property type="component" value="Unassembled WGS sequence"/>
</dbReference>
<dbReference type="OrthoDB" id="10255632at2759"/>
<organism evidence="1 2">
    <name type="scientific">Corchorus olitorius</name>
    <dbReference type="NCBI Taxonomy" id="93759"/>
    <lineage>
        <taxon>Eukaryota</taxon>
        <taxon>Viridiplantae</taxon>
        <taxon>Streptophyta</taxon>
        <taxon>Embryophyta</taxon>
        <taxon>Tracheophyta</taxon>
        <taxon>Spermatophyta</taxon>
        <taxon>Magnoliopsida</taxon>
        <taxon>eudicotyledons</taxon>
        <taxon>Gunneridae</taxon>
        <taxon>Pentapetalae</taxon>
        <taxon>rosids</taxon>
        <taxon>malvids</taxon>
        <taxon>Malvales</taxon>
        <taxon>Malvaceae</taxon>
        <taxon>Grewioideae</taxon>
        <taxon>Apeibeae</taxon>
        <taxon>Corchorus</taxon>
    </lineage>
</organism>
<protein>
    <submittedName>
        <fullName evidence="1">Uncharacterized protein</fullName>
    </submittedName>
</protein>
<evidence type="ECO:0000313" key="2">
    <source>
        <dbReference type="Proteomes" id="UP000187203"/>
    </source>
</evidence>
<proteinExistence type="predicted"/>
<evidence type="ECO:0000313" key="1">
    <source>
        <dbReference type="EMBL" id="OMO61775.1"/>
    </source>
</evidence>
<dbReference type="EMBL" id="AWUE01021567">
    <property type="protein sequence ID" value="OMO61775.1"/>
    <property type="molecule type" value="Genomic_DNA"/>
</dbReference>
<accession>A0A1R3GUI7</accession>
<dbReference type="AlphaFoldDB" id="A0A1R3GUI7"/>
<name>A0A1R3GUI7_9ROSI</name>
<sequence length="75" mass="8538">MDIEYTNSNKSLWRAIHSQLGNPQRDLEDSWLGCWRIVLLGDRLDCKNLNTVLKELAGSPVIIANLWEVTEVDIG</sequence>